<reference evidence="1 2" key="1">
    <citation type="submission" date="2016-10" db="EMBL/GenBank/DDBJ databases">
        <title>Actinomyces aegypiusis sp. nov., isolated from the Aegypius monachus in Qinghai Tibet Plateau China.</title>
        <authorList>
            <person name="Wang Y."/>
        </authorList>
    </citation>
    <scope>NUCLEOTIDE SEQUENCE [LARGE SCALE GENOMIC DNA]</scope>
    <source>
        <strain evidence="1 2">VUL4_3</strain>
    </source>
</reference>
<accession>A0A1D9MLA2</accession>
<dbReference type="RefSeq" id="WP_071164530.1">
    <property type="nucleotide sequence ID" value="NZ_CP017812.1"/>
</dbReference>
<dbReference type="EMBL" id="CP017812">
    <property type="protein sequence ID" value="AOZ73066.1"/>
    <property type="molecule type" value="Genomic_DNA"/>
</dbReference>
<protein>
    <submittedName>
        <fullName evidence="1">Uncharacterized protein</fullName>
    </submittedName>
</protein>
<name>A0A1D9MLA2_9ACTO</name>
<proteinExistence type="predicted"/>
<organism evidence="1 2">
    <name type="scientific">Boudabousia tangfeifanii</name>
    <dbReference type="NCBI Taxonomy" id="1912795"/>
    <lineage>
        <taxon>Bacteria</taxon>
        <taxon>Bacillati</taxon>
        <taxon>Actinomycetota</taxon>
        <taxon>Actinomycetes</taxon>
        <taxon>Actinomycetales</taxon>
        <taxon>Actinomycetaceae</taxon>
        <taxon>Boudabousia</taxon>
    </lineage>
</organism>
<dbReference type="Proteomes" id="UP000176288">
    <property type="component" value="Chromosome"/>
</dbReference>
<dbReference type="KEGG" id="avu:BK816_07000"/>
<evidence type="ECO:0000313" key="1">
    <source>
        <dbReference type="EMBL" id="AOZ73066.1"/>
    </source>
</evidence>
<evidence type="ECO:0000313" key="2">
    <source>
        <dbReference type="Proteomes" id="UP000176288"/>
    </source>
</evidence>
<sequence>MEAMYTIRNPEIVSEFSSWDYLRVKRVNTENEADPPTSIIGKMKAIFRLPPPEKWKIELFNSETNESISVISEKSLGYLIEDIVGLHQYDSREIISQVVGLDKNNSDILVWFPWQPKEINLFQAISYKEFYIK</sequence>
<gene>
    <name evidence="1" type="ORF">BK816_07000</name>
</gene>
<keyword evidence="2" id="KW-1185">Reference proteome</keyword>
<dbReference type="AlphaFoldDB" id="A0A1D9MLA2"/>